<dbReference type="EMBL" id="GBEZ01013769">
    <property type="protein sequence ID" value="JAC72249.1"/>
    <property type="molecule type" value="Transcribed_RNA"/>
</dbReference>
<protein>
    <submittedName>
        <fullName evidence="1">Uncharacterized protein</fullName>
    </submittedName>
</protein>
<feature type="non-terminal residue" evidence="1">
    <location>
        <position position="1"/>
    </location>
</feature>
<reference evidence="1" key="1">
    <citation type="submission" date="2014-05" db="EMBL/GenBank/DDBJ databases">
        <title>The transcriptome of the halophilic microalga Tetraselmis sp. GSL018 isolated from the Great Salt Lake, Utah.</title>
        <authorList>
            <person name="Jinkerson R.E."/>
            <person name="D'Adamo S."/>
            <person name="Posewitz M.C."/>
        </authorList>
    </citation>
    <scope>NUCLEOTIDE SEQUENCE</scope>
    <source>
        <strain evidence="1">GSL018</strain>
    </source>
</reference>
<accession>A0A061RNB6</accession>
<organism evidence="1">
    <name type="scientific">Tetraselmis sp. GSL018</name>
    <dbReference type="NCBI Taxonomy" id="582737"/>
    <lineage>
        <taxon>Eukaryota</taxon>
        <taxon>Viridiplantae</taxon>
        <taxon>Chlorophyta</taxon>
        <taxon>core chlorophytes</taxon>
        <taxon>Chlorodendrophyceae</taxon>
        <taxon>Chlorodendrales</taxon>
        <taxon>Chlorodendraceae</taxon>
        <taxon>Tetraselmis</taxon>
    </lineage>
</organism>
<dbReference type="AlphaFoldDB" id="A0A061RNB6"/>
<name>A0A061RNB6_9CHLO</name>
<evidence type="ECO:0000313" key="1">
    <source>
        <dbReference type="EMBL" id="JAC72249.1"/>
    </source>
</evidence>
<sequence length="38" mass="4157">RKLPPSALERHVPSRHAPLSGCQFFSAKSALQPIRAMA</sequence>
<proteinExistence type="predicted"/>
<gene>
    <name evidence="1" type="ORF">TSPGSL018_176</name>
</gene>